<organism evidence="9 10">
    <name type="scientific">Fulvivirga kasyanovii</name>
    <dbReference type="NCBI Taxonomy" id="396812"/>
    <lineage>
        <taxon>Bacteria</taxon>
        <taxon>Pseudomonadati</taxon>
        <taxon>Bacteroidota</taxon>
        <taxon>Cytophagia</taxon>
        <taxon>Cytophagales</taxon>
        <taxon>Fulvivirgaceae</taxon>
        <taxon>Fulvivirga</taxon>
    </lineage>
</organism>
<evidence type="ECO:0000259" key="8">
    <source>
        <dbReference type="Pfam" id="PF12704"/>
    </source>
</evidence>
<keyword evidence="3 6" id="KW-0812">Transmembrane</keyword>
<sequence>MTRYIKSTYRYFKNNAVFVSLNLVGLVIGIGVFFFAYQYVSFELNYDTHNEHFNKIYRLVTDLESASATEYESTSAPMAAVVKESFPEVEECTRVFLDYILITNEEKDQITQENIAYVDPSLFSVFTMPLISGNPQTALDKPFSLVLSETAARNFFGTTDCLGKNLIIDGTYPSTVTAVMKDMPHNAHFRTDILLSMSSLLEVWAPHIATRWNKFGFYTYLILKEGTSPDIFNGKIRDILKDHMESDKISYYLKAEPLDGLYFNAKARGGRYGSAVVGNINNVYIFSAVAILVLAIACFNFINLTIALSMKRAREIGVRKVLGATKGQLIFQFVSDALVISVIAFIAVSLFSAVLHPHYNQLAGKPVSQTMIDSPFLAFILFLICLGSGLVSVMYSSYYLIRVQPLDTLKGKYLAGGSGNKVKNVLVVLQFAVSIALIVSTLVMLSQLDYMQNYDLGFEKDQQLIVDFHYDKEVREHTDVLKREFAAIEGVQSAAFSSDIPGGAYSEIPVVIENSSHEPQEVQVITYSIDYAFLEQYGLELLAGRNFSEEFSTDFRQAVILNETAVRELGYNSMEGVIGKEVSIGTTKASVIGVIKDFHFSSLHERVRPLCIRHIPGWFTFATFNISPARQGTTISALERKWKELIPQKPFIYTFFDQRFNNQYQSEQRFSKLFLILAGITITISCLGLLGLAAFSMEQRTREIGIRKVLGASVHGMVFTLARDFLLLVGIAFVIGAPVAWYGMSKWLEGFAYKQGIAWSDFFISGMLAVMIAVITISFHTIKSSLVNPAKVLKDE</sequence>
<gene>
    <name evidence="9" type="ORF">E1163_01860</name>
</gene>
<evidence type="ECO:0000256" key="4">
    <source>
        <dbReference type="ARBA" id="ARBA00022989"/>
    </source>
</evidence>
<dbReference type="PANTHER" id="PTHR30572:SF18">
    <property type="entry name" value="ABC-TYPE MACROLIDE FAMILY EXPORT SYSTEM PERMEASE COMPONENT 2"/>
    <property type="match status" value="1"/>
</dbReference>
<protein>
    <submittedName>
        <fullName evidence="9">FtsX-like permease family protein</fullName>
    </submittedName>
</protein>
<comment type="subcellular location">
    <subcellularLocation>
        <location evidence="1">Cell membrane</location>
        <topology evidence="1">Multi-pass membrane protein</topology>
    </subcellularLocation>
</comment>
<evidence type="ECO:0000313" key="10">
    <source>
        <dbReference type="Proteomes" id="UP000798808"/>
    </source>
</evidence>
<comment type="caution">
    <text evidence="9">The sequence shown here is derived from an EMBL/GenBank/DDBJ whole genome shotgun (WGS) entry which is preliminary data.</text>
</comment>
<keyword evidence="4 6" id="KW-1133">Transmembrane helix</keyword>
<feature type="domain" description="MacB-like periplasmic core" evidence="8">
    <location>
        <begin position="21"/>
        <end position="238"/>
    </location>
</feature>
<accession>A0ABW9RJY5</accession>
<feature type="transmembrane region" description="Helical" evidence="6">
    <location>
        <begin position="376"/>
        <end position="401"/>
    </location>
</feature>
<evidence type="ECO:0000256" key="6">
    <source>
        <dbReference type="SAM" id="Phobius"/>
    </source>
</evidence>
<dbReference type="Proteomes" id="UP000798808">
    <property type="component" value="Unassembled WGS sequence"/>
</dbReference>
<reference evidence="9 10" key="1">
    <citation type="submission" date="2019-02" db="EMBL/GenBank/DDBJ databases">
        <authorList>
            <person name="Goldberg S.R."/>
            <person name="Haltli B.A."/>
            <person name="Correa H."/>
            <person name="Russell K.G."/>
        </authorList>
    </citation>
    <scope>NUCLEOTIDE SEQUENCE [LARGE SCALE GENOMIC DNA]</scope>
    <source>
        <strain evidence="9 10">JCM 16186</strain>
    </source>
</reference>
<feature type="transmembrane region" description="Helical" evidence="6">
    <location>
        <begin position="21"/>
        <end position="40"/>
    </location>
</feature>
<name>A0ABW9RJY5_9BACT</name>
<feature type="transmembrane region" description="Helical" evidence="6">
    <location>
        <begin position="283"/>
        <end position="308"/>
    </location>
</feature>
<evidence type="ECO:0000313" key="9">
    <source>
        <dbReference type="EMBL" id="MTI23689.1"/>
    </source>
</evidence>
<dbReference type="InterPro" id="IPR050250">
    <property type="entry name" value="Macrolide_Exporter_MacB"/>
</dbReference>
<feature type="transmembrane region" description="Helical" evidence="6">
    <location>
        <begin position="716"/>
        <end position="742"/>
    </location>
</feature>
<dbReference type="InterPro" id="IPR003838">
    <property type="entry name" value="ABC3_permease_C"/>
</dbReference>
<keyword evidence="10" id="KW-1185">Reference proteome</keyword>
<feature type="domain" description="ABC3 transporter permease C-terminal" evidence="7">
    <location>
        <begin position="676"/>
        <end position="777"/>
    </location>
</feature>
<proteinExistence type="predicted"/>
<dbReference type="EMBL" id="SMLW01000277">
    <property type="protein sequence ID" value="MTI23689.1"/>
    <property type="molecule type" value="Genomic_DNA"/>
</dbReference>
<dbReference type="Pfam" id="PF12704">
    <property type="entry name" value="MacB_PCD"/>
    <property type="match status" value="2"/>
</dbReference>
<feature type="transmembrane region" description="Helical" evidence="6">
    <location>
        <begin position="422"/>
        <end position="445"/>
    </location>
</feature>
<dbReference type="RefSeq" id="WP_155168890.1">
    <property type="nucleotide sequence ID" value="NZ_BAAAFL010000027.1"/>
</dbReference>
<feature type="domain" description="ABC3 transporter permease C-terminal" evidence="7">
    <location>
        <begin position="288"/>
        <end position="405"/>
    </location>
</feature>
<evidence type="ECO:0000256" key="5">
    <source>
        <dbReference type="ARBA" id="ARBA00023136"/>
    </source>
</evidence>
<feature type="transmembrane region" description="Helical" evidence="6">
    <location>
        <begin position="673"/>
        <end position="695"/>
    </location>
</feature>
<feature type="transmembrane region" description="Helical" evidence="6">
    <location>
        <begin position="762"/>
        <end position="782"/>
    </location>
</feature>
<dbReference type="Pfam" id="PF02687">
    <property type="entry name" value="FtsX"/>
    <property type="match status" value="2"/>
</dbReference>
<dbReference type="PANTHER" id="PTHR30572">
    <property type="entry name" value="MEMBRANE COMPONENT OF TRANSPORTER-RELATED"/>
    <property type="match status" value="1"/>
</dbReference>
<evidence type="ECO:0000256" key="2">
    <source>
        <dbReference type="ARBA" id="ARBA00022475"/>
    </source>
</evidence>
<feature type="domain" description="MacB-like periplasmic core" evidence="8">
    <location>
        <begin position="438"/>
        <end position="598"/>
    </location>
</feature>
<evidence type="ECO:0000256" key="3">
    <source>
        <dbReference type="ARBA" id="ARBA00022692"/>
    </source>
</evidence>
<keyword evidence="2" id="KW-1003">Cell membrane</keyword>
<feature type="transmembrane region" description="Helical" evidence="6">
    <location>
        <begin position="329"/>
        <end position="356"/>
    </location>
</feature>
<evidence type="ECO:0000259" key="7">
    <source>
        <dbReference type="Pfam" id="PF02687"/>
    </source>
</evidence>
<keyword evidence="5 6" id="KW-0472">Membrane</keyword>
<dbReference type="InterPro" id="IPR025857">
    <property type="entry name" value="MacB_PCD"/>
</dbReference>
<evidence type="ECO:0000256" key="1">
    <source>
        <dbReference type="ARBA" id="ARBA00004651"/>
    </source>
</evidence>